<dbReference type="SUPFAM" id="SSF103473">
    <property type="entry name" value="MFS general substrate transporter"/>
    <property type="match status" value="1"/>
</dbReference>
<feature type="transmembrane region" description="Helical" evidence="7">
    <location>
        <begin position="281"/>
        <end position="299"/>
    </location>
</feature>
<dbReference type="PRINTS" id="PR01035">
    <property type="entry name" value="TCRTETA"/>
</dbReference>
<proteinExistence type="predicted"/>
<keyword evidence="5 7" id="KW-0472">Membrane</keyword>
<evidence type="ECO:0000256" key="3">
    <source>
        <dbReference type="ARBA" id="ARBA00022692"/>
    </source>
</evidence>
<feature type="transmembrane region" description="Helical" evidence="7">
    <location>
        <begin position="31"/>
        <end position="56"/>
    </location>
</feature>
<feature type="transmembrane region" description="Helical" evidence="7">
    <location>
        <begin position="305"/>
        <end position="324"/>
    </location>
</feature>
<evidence type="ECO:0000256" key="4">
    <source>
        <dbReference type="ARBA" id="ARBA00022989"/>
    </source>
</evidence>
<feature type="compositionally biased region" description="Low complexity" evidence="6">
    <location>
        <begin position="399"/>
        <end position="411"/>
    </location>
</feature>
<protein>
    <recommendedName>
        <fullName evidence="8">Major facilitator superfamily (MFS) profile domain-containing protein</fullName>
    </recommendedName>
</protein>
<accession>V6KSK3</accession>
<evidence type="ECO:0000256" key="2">
    <source>
        <dbReference type="ARBA" id="ARBA00022475"/>
    </source>
</evidence>
<feature type="transmembrane region" description="Helical" evidence="7">
    <location>
        <begin position="371"/>
        <end position="390"/>
    </location>
</feature>
<evidence type="ECO:0000256" key="6">
    <source>
        <dbReference type="SAM" id="MobiDB-lite"/>
    </source>
</evidence>
<reference evidence="9 10" key="1">
    <citation type="journal article" date="2014" name="Genome Announc.">
        <title>Draft Genome Sequence of Streptomyces roseochromogenes subsp. oscitans DS 12.976, Producer of the Aminocoumarin Antibiotic Clorobiocin.</title>
        <authorList>
            <person name="Ruckert C."/>
            <person name="Kalinowski J."/>
            <person name="Heide L."/>
            <person name="Apel A.K."/>
        </authorList>
    </citation>
    <scope>NUCLEOTIDE SEQUENCE [LARGE SCALE GENOMIC DNA]</scope>
    <source>
        <strain evidence="9 10">DS 12.976</strain>
    </source>
</reference>
<dbReference type="AlphaFoldDB" id="V6KSK3"/>
<feature type="transmembrane region" description="Helical" evidence="7">
    <location>
        <begin position="104"/>
        <end position="128"/>
    </location>
</feature>
<evidence type="ECO:0000313" key="9">
    <source>
        <dbReference type="EMBL" id="EST34386.1"/>
    </source>
</evidence>
<feature type="domain" description="Major facilitator superfamily (MFS) profile" evidence="8">
    <location>
        <begin position="1"/>
        <end position="394"/>
    </location>
</feature>
<gene>
    <name evidence="9" type="ORF">M878_10345</name>
</gene>
<feature type="transmembrane region" description="Helical" evidence="7">
    <location>
        <begin position="77"/>
        <end position="98"/>
    </location>
</feature>
<feature type="transmembrane region" description="Helical" evidence="7">
    <location>
        <begin position="252"/>
        <end position="274"/>
    </location>
</feature>
<feature type="transmembrane region" description="Helical" evidence="7">
    <location>
        <begin position="217"/>
        <end position="240"/>
    </location>
</feature>
<evidence type="ECO:0000256" key="1">
    <source>
        <dbReference type="ARBA" id="ARBA00004651"/>
    </source>
</evidence>
<dbReference type="PANTHER" id="PTHR23513">
    <property type="entry name" value="INTEGRAL MEMBRANE EFFLUX PROTEIN-RELATED"/>
    <property type="match status" value="1"/>
</dbReference>
<sequence length="422" mass="43056">MLAGVLRTNKDYRKSFLADVVSNFGSALSTLAYPLLVLGLGGNAVQAGSVATVSLATRLGFRLPAGTLIDRWNRRRVMLATDLVRFLALASIPLVALWGPPHYAQLLAVAAVEGLATAMFGPANTVLIRDIVDPADLPGALGLGQAVLAAVNLAGPATGGALYAADRMLPFIVDALSYAVSALLVWRITVPPTAPGPRGEDRGVTAGLRWLLGQRELFTVLAYAAAINLVSAALDVTVILELRGAGLSGSAIGPVLSCAGVGGIIGSLLAPWLVERLSVPAILLGIGAGWTAVLAVFAVDFRPALVAVLLTLLMTLSPAAGVVVGQAMFGRTPRHLMGRVSATISLLLNGLAALGPVAAGSLFQALGGSRAWVVLAVLTGAVTVGGWIPLQATRRLAAAGPEPAPDPAVVAHSADSEEAKDD</sequence>
<keyword evidence="3 7" id="KW-0812">Transmembrane</keyword>
<dbReference type="RefSeq" id="WP_023546044.1">
    <property type="nucleotide sequence ID" value="NZ_CM002285.1"/>
</dbReference>
<dbReference type="GO" id="GO:0022857">
    <property type="term" value="F:transmembrane transporter activity"/>
    <property type="evidence" value="ECO:0007669"/>
    <property type="project" value="InterPro"/>
</dbReference>
<keyword evidence="4 7" id="KW-1133">Transmembrane helix</keyword>
<keyword evidence="10" id="KW-1185">Reference proteome</keyword>
<keyword evidence="2" id="KW-1003">Cell membrane</keyword>
<dbReference type="InterPro" id="IPR001958">
    <property type="entry name" value="Tet-R_TetA/multi-R_MdtG-like"/>
</dbReference>
<comment type="caution">
    <text evidence="9">The sequence shown here is derived from an EMBL/GenBank/DDBJ whole genome shotgun (WGS) entry which is preliminary data.</text>
</comment>
<dbReference type="PANTHER" id="PTHR23513:SF6">
    <property type="entry name" value="MAJOR FACILITATOR SUPERFAMILY ASSOCIATED DOMAIN-CONTAINING PROTEIN"/>
    <property type="match status" value="1"/>
</dbReference>
<evidence type="ECO:0000256" key="5">
    <source>
        <dbReference type="ARBA" id="ARBA00023136"/>
    </source>
</evidence>
<dbReference type="HOGENOM" id="CLU_034180_13_4_11"/>
<dbReference type="Pfam" id="PF07690">
    <property type="entry name" value="MFS_1"/>
    <property type="match status" value="1"/>
</dbReference>
<dbReference type="GO" id="GO:0005886">
    <property type="term" value="C:plasma membrane"/>
    <property type="evidence" value="ECO:0007669"/>
    <property type="project" value="UniProtKB-SubCell"/>
</dbReference>
<dbReference type="PROSITE" id="PS50850">
    <property type="entry name" value="MFS"/>
    <property type="match status" value="1"/>
</dbReference>
<dbReference type="OrthoDB" id="4544213at2"/>
<dbReference type="Proteomes" id="UP000017984">
    <property type="component" value="Chromosome"/>
</dbReference>
<dbReference type="EMBL" id="AWQX01000081">
    <property type="protein sequence ID" value="EST34386.1"/>
    <property type="molecule type" value="Genomic_DNA"/>
</dbReference>
<dbReference type="InterPro" id="IPR011701">
    <property type="entry name" value="MFS"/>
</dbReference>
<dbReference type="InterPro" id="IPR020846">
    <property type="entry name" value="MFS_dom"/>
</dbReference>
<dbReference type="InterPro" id="IPR036259">
    <property type="entry name" value="MFS_trans_sf"/>
</dbReference>
<evidence type="ECO:0000313" key="10">
    <source>
        <dbReference type="Proteomes" id="UP000017984"/>
    </source>
</evidence>
<feature type="region of interest" description="Disordered" evidence="6">
    <location>
        <begin position="399"/>
        <end position="422"/>
    </location>
</feature>
<dbReference type="PATRIC" id="fig|1352936.5.peg.2202"/>
<evidence type="ECO:0000256" key="7">
    <source>
        <dbReference type="SAM" id="Phobius"/>
    </source>
</evidence>
<feature type="transmembrane region" description="Helical" evidence="7">
    <location>
        <begin position="140"/>
        <end position="165"/>
    </location>
</feature>
<organism evidence="9 10">
    <name type="scientific">Streptomyces roseochromogenus subsp. oscitans DS 12.976</name>
    <dbReference type="NCBI Taxonomy" id="1352936"/>
    <lineage>
        <taxon>Bacteria</taxon>
        <taxon>Bacillati</taxon>
        <taxon>Actinomycetota</taxon>
        <taxon>Actinomycetes</taxon>
        <taxon>Kitasatosporales</taxon>
        <taxon>Streptomycetaceae</taxon>
        <taxon>Streptomyces</taxon>
    </lineage>
</organism>
<dbReference type="Gene3D" id="1.20.1250.20">
    <property type="entry name" value="MFS general substrate transporter like domains"/>
    <property type="match status" value="1"/>
</dbReference>
<name>V6KSK3_STRRC</name>
<feature type="transmembrane region" description="Helical" evidence="7">
    <location>
        <begin position="336"/>
        <end position="359"/>
    </location>
</feature>
<evidence type="ECO:0000259" key="8">
    <source>
        <dbReference type="PROSITE" id="PS50850"/>
    </source>
</evidence>
<dbReference type="STRING" id="1352936.M878_10345"/>
<comment type="subcellular location">
    <subcellularLocation>
        <location evidence="1">Cell membrane</location>
        <topology evidence="1">Multi-pass membrane protein</topology>
    </subcellularLocation>
</comment>
<dbReference type="CDD" id="cd06173">
    <property type="entry name" value="MFS_MefA_like"/>
    <property type="match status" value="1"/>
</dbReference>